<keyword evidence="5 6" id="KW-0539">Nucleus</keyword>
<evidence type="ECO:0000259" key="9">
    <source>
        <dbReference type="Pfam" id="PF08154"/>
    </source>
</evidence>
<dbReference type="SMART" id="SM00320">
    <property type="entry name" value="WD40"/>
    <property type="match status" value="7"/>
</dbReference>
<dbReference type="InterPro" id="IPR028599">
    <property type="entry name" value="WDR12/Ytm1"/>
</dbReference>
<evidence type="ECO:0000256" key="7">
    <source>
        <dbReference type="PROSITE-ProRule" id="PRU00221"/>
    </source>
</evidence>
<dbReference type="GO" id="GO:0000466">
    <property type="term" value="P:maturation of 5.8S rRNA from tricistronic rRNA transcript (SSU-rRNA, 5.8S rRNA, LSU-rRNA)"/>
    <property type="evidence" value="ECO:0007669"/>
    <property type="project" value="UniProtKB-UniRule"/>
</dbReference>
<evidence type="ECO:0000256" key="3">
    <source>
        <dbReference type="ARBA" id="ARBA00022574"/>
    </source>
</evidence>
<dbReference type="PROSITE" id="PS50082">
    <property type="entry name" value="WD_REPEATS_2"/>
    <property type="match status" value="3"/>
</dbReference>
<dbReference type="GO" id="GO:0005654">
    <property type="term" value="C:nucleoplasm"/>
    <property type="evidence" value="ECO:0007669"/>
    <property type="project" value="UniProtKB-SubCell"/>
</dbReference>
<dbReference type="SUPFAM" id="SSF50978">
    <property type="entry name" value="WD40 repeat-like"/>
    <property type="match status" value="1"/>
</dbReference>
<proteinExistence type="inferred from homology"/>
<dbReference type="Pfam" id="PF08154">
    <property type="entry name" value="NLE"/>
    <property type="match status" value="1"/>
</dbReference>
<keyword evidence="2 6" id="KW-0698">rRNA processing</keyword>
<dbReference type="PANTHER" id="PTHR19855">
    <property type="entry name" value="WD40 REPEAT PROTEIN 12, 37"/>
    <property type="match status" value="1"/>
</dbReference>
<keyword evidence="11" id="KW-1185">Reference proteome</keyword>
<dbReference type="PROSITE" id="PS50294">
    <property type="entry name" value="WD_REPEATS_REGION"/>
    <property type="match status" value="2"/>
</dbReference>
<dbReference type="InterPro" id="IPR015943">
    <property type="entry name" value="WD40/YVTN_repeat-like_dom_sf"/>
</dbReference>
<comment type="function">
    <text evidence="6">Component of the NOP7 complex, which is required for maturation of the 25S and 5.8S ribosomal RNAs and formation of the 60S ribosome.</text>
</comment>
<evidence type="ECO:0000313" key="11">
    <source>
        <dbReference type="Proteomes" id="UP000562929"/>
    </source>
</evidence>
<dbReference type="Proteomes" id="UP000562929">
    <property type="component" value="Unassembled WGS sequence"/>
</dbReference>
<comment type="subcellular location">
    <subcellularLocation>
        <location evidence="6">Nucleus</location>
        <location evidence="6">Nucleolus</location>
    </subcellularLocation>
    <subcellularLocation>
        <location evidence="6">Nucleus</location>
        <location evidence="6">Nucleoplasm</location>
    </subcellularLocation>
</comment>
<evidence type="ECO:0000256" key="6">
    <source>
        <dbReference type="HAMAP-Rule" id="MF_03029"/>
    </source>
</evidence>
<dbReference type="AlphaFoldDB" id="A0A8H4QCL8"/>
<comment type="subunit">
    <text evidence="6">Component of the NOP7 complex, composed of ERB1, NOP7 and YTM1. Within the NOP7 complex ERB1 appears to interact directly with NOP7 and YTM1. The NOP7 complex also associates with the 66S pre-ribosome.</text>
</comment>
<dbReference type="OrthoDB" id="10251381at2759"/>
<accession>A0A8H4QCL8</accession>
<keyword evidence="3 7" id="KW-0853">WD repeat</keyword>
<feature type="repeat" description="WD" evidence="7">
    <location>
        <begin position="157"/>
        <end position="197"/>
    </location>
</feature>
<sequence>MDASTGQVKVVFITNEPDLQLPESKRQLLVPSDIKRYGLSRILNSESMLDTSSPIPLDFLANGTFLRSSIQDYLSANGLSSETTLALQYVRSLLPPAYQATFQHDEWVGGLDVLSSTAPAAEGAHVSEYVATASYDGLVRVWNPSGQIVAVSPTGRSGGHSRRIGAVRWLSPSKLASAGLDGKIVVWNYKEEADQQQDSAPLKLSMELYGHEKHINAISVNTSNKRILSASSDGRVGLWSSSKSTAPQAEADSLPSASSAKRAKLSASASGSTAQRGPLAFMPMHDEPVTAAIFHPKDATVAYSASQDHTVKTIDLITQKEVSRLTTLHPVLCAAALPATSLVAAGSSARHITLLDPRESVAATAAMTLRGHVNMVVSLAPSPENDYSLVSASHDGTCRVWDLRSAQSGTADEGGGRISEPVFTIGREWLKGKKLPPAGEGVKVLTVVWDTTWGIVSGGEDKKVQVNRGRGLLAS</sequence>
<dbReference type="PANTHER" id="PTHR19855:SF11">
    <property type="entry name" value="RIBOSOME BIOGENESIS PROTEIN WDR12"/>
    <property type="match status" value="1"/>
</dbReference>
<evidence type="ECO:0000256" key="8">
    <source>
        <dbReference type="SAM" id="MobiDB-lite"/>
    </source>
</evidence>
<keyword evidence="1 6" id="KW-0690">Ribosome biogenesis</keyword>
<feature type="repeat" description="WD" evidence="7">
    <location>
        <begin position="369"/>
        <end position="411"/>
    </location>
</feature>
<dbReference type="GO" id="GO:0030687">
    <property type="term" value="C:preribosome, large subunit precursor"/>
    <property type="evidence" value="ECO:0007669"/>
    <property type="project" value="UniProtKB-UniRule"/>
</dbReference>
<dbReference type="GO" id="GO:0000463">
    <property type="term" value="P:maturation of LSU-rRNA from tricistronic rRNA transcript (SSU-rRNA, 5.8S rRNA, LSU-rRNA)"/>
    <property type="evidence" value="ECO:0007669"/>
    <property type="project" value="UniProtKB-UniRule"/>
</dbReference>
<feature type="domain" description="NLE" evidence="9">
    <location>
        <begin position="8"/>
        <end position="74"/>
    </location>
</feature>
<dbReference type="InterPro" id="IPR001680">
    <property type="entry name" value="WD40_rpt"/>
</dbReference>
<feature type="region of interest" description="Disordered" evidence="8">
    <location>
        <begin position="239"/>
        <end position="279"/>
    </location>
</feature>
<dbReference type="Gene3D" id="2.130.10.10">
    <property type="entry name" value="YVTN repeat-like/Quinoprotein amine dehydrogenase"/>
    <property type="match status" value="1"/>
</dbReference>
<name>A0A8H4QCL8_9HYPO</name>
<evidence type="ECO:0000313" key="10">
    <source>
        <dbReference type="EMBL" id="KAF4594997.1"/>
    </source>
</evidence>
<comment type="similarity">
    <text evidence="6">Belongs to the WD repeat WDR12/YTM1 family.</text>
</comment>
<evidence type="ECO:0000256" key="2">
    <source>
        <dbReference type="ARBA" id="ARBA00022552"/>
    </source>
</evidence>
<dbReference type="PRINTS" id="PR00320">
    <property type="entry name" value="GPROTEINBRPT"/>
</dbReference>
<dbReference type="InterPro" id="IPR036322">
    <property type="entry name" value="WD40_repeat_dom_sf"/>
</dbReference>
<comment type="caution">
    <text evidence="10">The sequence shown here is derived from an EMBL/GenBank/DDBJ whole genome shotgun (WGS) entry which is preliminary data.</text>
</comment>
<protein>
    <recommendedName>
        <fullName evidence="6">Ribosome biogenesis protein YTM1</fullName>
    </recommendedName>
</protein>
<dbReference type="GO" id="GO:0070545">
    <property type="term" value="C:PeBoW complex"/>
    <property type="evidence" value="ECO:0007669"/>
    <property type="project" value="TreeGrafter"/>
</dbReference>
<organism evidence="10 11">
    <name type="scientific">Ophiocordyceps camponoti-floridani</name>
    <dbReference type="NCBI Taxonomy" id="2030778"/>
    <lineage>
        <taxon>Eukaryota</taxon>
        <taxon>Fungi</taxon>
        <taxon>Dikarya</taxon>
        <taxon>Ascomycota</taxon>
        <taxon>Pezizomycotina</taxon>
        <taxon>Sordariomycetes</taxon>
        <taxon>Hypocreomycetidae</taxon>
        <taxon>Hypocreales</taxon>
        <taxon>Ophiocordycipitaceae</taxon>
        <taxon>Ophiocordyceps</taxon>
    </lineage>
</organism>
<feature type="compositionally biased region" description="Low complexity" evidence="8">
    <location>
        <begin position="253"/>
        <end position="272"/>
    </location>
</feature>
<dbReference type="InterPro" id="IPR020472">
    <property type="entry name" value="WD40_PAC1"/>
</dbReference>
<evidence type="ECO:0000256" key="1">
    <source>
        <dbReference type="ARBA" id="ARBA00022517"/>
    </source>
</evidence>
<evidence type="ECO:0000256" key="4">
    <source>
        <dbReference type="ARBA" id="ARBA00022737"/>
    </source>
</evidence>
<dbReference type="Pfam" id="PF00400">
    <property type="entry name" value="WD40"/>
    <property type="match status" value="5"/>
</dbReference>
<dbReference type="PROSITE" id="PS00678">
    <property type="entry name" value="WD_REPEATS_1"/>
    <property type="match status" value="1"/>
</dbReference>
<dbReference type="HAMAP" id="MF_03029">
    <property type="entry name" value="WDR12"/>
    <property type="match status" value="1"/>
</dbReference>
<dbReference type="InterPro" id="IPR012972">
    <property type="entry name" value="NLE"/>
</dbReference>
<evidence type="ECO:0000256" key="5">
    <source>
        <dbReference type="ARBA" id="ARBA00023242"/>
    </source>
</evidence>
<dbReference type="GO" id="GO:0043021">
    <property type="term" value="F:ribonucleoprotein complex binding"/>
    <property type="evidence" value="ECO:0007669"/>
    <property type="project" value="UniProtKB-UniRule"/>
</dbReference>
<dbReference type="InterPro" id="IPR019775">
    <property type="entry name" value="WD40_repeat_CS"/>
</dbReference>
<gene>
    <name evidence="6" type="primary">YTM1</name>
    <name evidence="10" type="ORF">GQ602_000610</name>
</gene>
<reference evidence="10 11" key="1">
    <citation type="journal article" date="2020" name="G3 (Bethesda)">
        <title>Genetic Underpinnings of Host Manipulation by Ophiocordyceps as Revealed by Comparative Transcriptomics.</title>
        <authorList>
            <person name="Will I."/>
            <person name="Das B."/>
            <person name="Trinh T."/>
            <person name="Brachmann A."/>
            <person name="Ohm R.A."/>
            <person name="de Bekker C."/>
        </authorList>
    </citation>
    <scope>NUCLEOTIDE SEQUENCE [LARGE SCALE GENOMIC DNA]</scope>
    <source>
        <strain evidence="10 11">EC05</strain>
    </source>
</reference>
<dbReference type="EMBL" id="JAACLJ010000001">
    <property type="protein sequence ID" value="KAF4594997.1"/>
    <property type="molecule type" value="Genomic_DNA"/>
</dbReference>
<feature type="repeat" description="WD" evidence="7">
    <location>
        <begin position="208"/>
        <end position="249"/>
    </location>
</feature>
<keyword evidence="4" id="KW-0677">Repeat</keyword>